<dbReference type="Proteomes" id="UP000694402">
    <property type="component" value="Unassembled WGS sequence"/>
</dbReference>
<dbReference type="GeneTree" id="ENSGT00990000211721"/>
<proteinExistence type="predicted"/>
<evidence type="ECO:0000313" key="3">
    <source>
        <dbReference type="Proteomes" id="UP000694402"/>
    </source>
</evidence>
<feature type="transmembrane region" description="Helical" evidence="1">
    <location>
        <begin position="109"/>
        <end position="127"/>
    </location>
</feature>
<keyword evidence="1" id="KW-0472">Membrane</keyword>
<evidence type="ECO:0000256" key="1">
    <source>
        <dbReference type="SAM" id="Phobius"/>
    </source>
</evidence>
<evidence type="ECO:0000313" key="2">
    <source>
        <dbReference type="Ensembl" id="ENSOTSP00005156071.1"/>
    </source>
</evidence>
<name>A0AAZ3SSI2_ONCTS</name>
<organism evidence="2 3">
    <name type="scientific">Oncorhynchus tshawytscha</name>
    <name type="common">Chinook salmon</name>
    <name type="synonym">Salmo tshawytscha</name>
    <dbReference type="NCBI Taxonomy" id="74940"/>
    <lineage>
        <taxon>Eukaryota</taxon>
        <taxon>Metazoa</taxon>
        <taxon>Chordata</taxon>
        <taxon>Craniata</taxon>
        <taxon>Vertebrata</taxon>
        <taxon>Euteleostomi</taxon>
        <taxon>Actinopterygii</taxon>
        <taxon>Neopterygii</taxon>
        <taxon>Teleostei</taxon>
        <taxon>Protacanthopterygii</taxon>
        <taxon>Salmoniformes</taxon>
        <taxon>Salmonidae</taxon>
        <taxon>Salmoninae</taxon>
        <taxon>Oncorhynchus</taxon>
    </lineage>
</organism>
<dbReference type="AlphaFoldDB" id="A0AAZ3SSI2"/>
<protein>
    <submittedName>
        <fullName evidence="2">Uncharacterized protein</fullName>
    </submittedName>
</protein>
<keyword evidence="3" id="KW-1185">Reference proteome</keyword>
<keyword evidence="1" id="KW-1133">Transmembrane helix</keyword>
<reference evidence="2" key="3">
    <citation type="submission" date="2025-09" db="UniProtKB">
        <authorList>
            <consortium name="Ensembl"/>
        </authorList>
    </citation>
    <scope>IDENTIFICATION</scope>
</reference>
<accession>A0AAZ3SSI2</accession>
<reference evidence="3" key="1">
    <citation type="journal article" date="2018" name="PLoS ONE">
        <title>Chinook salmon (Oncorhynchus tshawytscha) genome and transcriptome.</title>
        <authorList>
            <person name="Christensen K.A."/>
            <person name="Leong J.S."/>
            <person name="Sakhrani D."/>
            <person name="Biagi C.A."/>
            <person name="Minkley D.R."/>
            <person name="Withler R.E."/>
            <person name="Rondeau E.B."/>
            <person name="Koop B.F."/>
            <person name="Devlin R.H."/>
        </authorList>
    </citation>
    <scope>NUCLEOTIDE SEQUENCE [LARGE SCALE GENOMIC DNA]</scope>
</reference>
<sequence>MPLMSVNPIISVLILSSSFAVHNIGVLVLLCGGIEKSVGTVWFLLMFQLLSINTWVLYTTVGLVLFGASAHNQVEGLVPVSPSLLGMATVYSLMVKGFLFGISVPMLSLAWLFLVIVTLLFSGYYVHNHGYALKHSSASQTSSHWAPVAQHLHSQHFLQSVSVSAPQSFTANIPSPCPYPGKSPTKHRLPIAPQKPRPLQSKGNYYFKVSEQVTSPIETLFSAYHR</sequence>
<feature type="transmembrane region" description="Helical" evidence="1">
    <location>
        <begin position="6"/>
        <end position="30"/>
    </location>
</feature>
<reference evidence="2" key="2">
    <citation type="submission" date="2025-08" db="UniProtKB">
        <authorList>
            <consortium name="Ensembl"/>
        </authorList>
    </citation>
    <scope>IDENTIFICATION</scope>
</reference>
<dbReference type="Ensembl" id="ENSOTST00005154111.1">
    <property type="protein sequence ID" value="ENSOTSP00005156071.1"/>
    <property type="gene ID" value="ENSOTSG00005068124.1"/>
</dbReference>
<feature type="transmembrane region" description="Helical" evidence="1">
    <location>
        <begin position="42"/>
        <end position="68"/>
    </location>
</feature>
<keyword evidence="1" id="KW-0812">Transmembrane</keyword>
<feature type="transmembrane region" description="Helical" evidence="1">
    <location>
        <begin position="80"/>
        <end position="102"/>
    </location>
</feature>